<dbReference type="EMBL" id="JBBPFD010000018">
    <property type="protein sequence ID" value="KAK7889058.1"/>
    <property type="molecule type" value="Genomic_DNA"/>
</dbReference>
<feature type="region of interest" description="Disordered" evidence="1">
    <location>
        <begin position="1"/>
        <end position="52"/>
    </location>
</feature>
<organism evidence="2 3">
    <name type="scientific">Mugilogobius chulae</name>
    <name type="common">yellowstripe goby</name>
    <dbReference type="NCBI Taxonomy" id="88201"/>
    <lineage>
        <taxon>Eukaryota</taxon>
        <taxon>Metazoa</taxon>
        <taxon>Chordata</taxon>
        <taxon>Craniata</taxon>
        <taxon>Vertebrata</taxon>
        <taxon>Euteleostomi</taxon>
        <taxon>Actinopterygii</taxon>
        <taxon>Neopterygii</taxon>
        <taxon>Teleostei</taxon>
        <taxon>Neoteleostei</taxon>
        <taxon>Acanthomorphata</taxon>
        <taxon>Gobiaria</taxon>
        <taxon>Gobiiformes</taxon>
        <taxon>Gobioidei</taxon>
        <taxon>Gobiidae</taxon>
        <taxon>Gobionellinae</taxon>
        <taxon>Mugilogobius</taxon>
    </lineage>
</organism>
<evidence type="ECO:0000256" key="1">
    <source>
        <dbReference type="SAM" id="MobiDB-lite"/>
    </source>
</evidence>
<keyword evidence="3" id="KW-1185">Reference proteome</keyword>
<proteinExistence type="predicted"/>
<gene>
    <name evidence="2" type="ORF">WMY93_024618</name>
</gene>
<feature type="region of interest" description="Disordered" evidence="1">
    <location>
        <begin position="372"/>
        <end position="410"/>
    </location>
</feature>
<sequence>MFDAVRPPCTSPGSEPPKPLPVSSHDEASLLLSSPRMLLPPSGSSPPAAPPLSVHHHLQLLQQQLQQQQQQTHVAVAQVHLLRDQLSAEATARIEAQARVHQLLLQNRDLLQHISVLVQQIQELERRTDTHNMDQSMFENSSAHRQSPQVSRPVSSRRSPAAVSHSLGNISTDSPSPGGQHRLKNAISLGKAKMTDLLRRKDSAHMDDIGVTEVNKSVDLSWSLTNDSALSPLDTFLLDPPLHRARRDPLTPPPAAHSSENTSHSSQEPAHSRENTSHSSQEPAYSRENSAHSRDIDTPEKTPPTPRKSTPTPDKQILSKQEEAWLVQEKPGSTGGPEADLSSTLDLDEASRMVEAALELSIPDLINKDPPEVWLKGGGAEPGLSSGQDSAPCGEDTEAQHSSPDLLSFE</sequence>
<feature type="compositionally biased region" description="Polar residues" evidence="1">
    <location>
        <begin position="166"/>
        <end position="177"/>
    </location>
</feature>
<dbReference type="Pfam" id="PF15429">
    <property type="entry name" value="DUF4628"/>
    <property type="match status" value="1"/>
</dbReference>
<feature type="compositionally biased region" description="Low complexity" evidence="1">
    <location>
        <begin position="29"/>
        <end position="42"/>
    </location>
</feature>
<feature type="compositionally biased region" description="Basic and acidic residues" evidence="1">
    <location>
        <begin position="289"/>
        <end position="300"/>
    </location>
</feature>
<dbReference type="InterPro" id="IPR027851">
    <property type="entry name" value="DUF4628"/>
</dbReference>
<feature type="region of interest" description="Disordered" evidence="1">
    <location>
        <begin position="138"/>
        <end position="183"/>
    </location>
</feature>
<protein>
    <recommendedName>
        <fullName evidence="4">Carboxyl-terminal PDZ ligand of neuronal nitric oxide synthase protein</fullName>
    </recommendedName>
</protein>
<accession>A0AAW0N148</accession>
<reference evidence="3" key="1">
    <citation type="submission" date="2024-04" db="EMBL/GenBank/DDBJ databases">
        <title>Salinicola lusitanus LLJ914,a marine bacterium isolated from the Okinawa Trough.</title>
        <authorList>
            <person name="Li J."/>
        </authorList>
    </citation>
    <scope>NUCLEOTIDE SEQUENCE [LARGE SCALE GENOMIC DNA]</scope>
</reference>
<name>A0AAW0N148_9GOBI</name>
<comment type="caution">
    <text evidence="2">The sequence shown here is derived from an EMBL/GenBank/DDBJ whole genome shotgun (WGS) entry which is preliminary data.</text>
</comment>
<feature type="region of interest" description="Disordered" evidence="1">
    <location>
        <begin position="244"/>
        <end position="344"/>
    </location>
</feature>
<dbReference type="Proteomes" id="UP001460270">
    <property type="component" value="Unassembled WGS sequence"/>
</dbReference>
<evidence type="ECO:0000313" key="2">
    <source>
        <dbReference type="EMBL" id="KAK7889058.1"/>
    </source>
</evidence>
<evidence type="ECO:0008006" key="4">
    <source>
        <dbReference type="Google" id="ProtNLM"/>
    </source>
</evidence>
<feature type="compositionally biased region" description="Low complexity" evidence="1">
    <location>
        <begin position="145"/>
        <end position="164"/>
    </location>
</feature>
<feature type="compositionally biased region" description="Polar residues" evidence="1">
    <location>
        <begin position="400"/>
        <end position="410"/>
    </location>
</feature>
<evidence type="ECO:0000313" key="3">
    <source>
        <dbReference type="Proteomes" id="UP001460270"/>
    </source>
</evidence>
<feature type="compositionally biased region" description="Polar residues" evidence="1">
    <location>
        <begin position="258"/>
        <end position="269"/>
    </location>
</feature>
<dbReference type="AlphaFoldDB" id="A0AAW0N148"/>